<dbReference type="NCBIfam" id="NF004684">
    <property type="entry name" value="PRK06027.1"/>
    <property type="match status" value="1"/>
</dbReference>
<sequence>MTLSDEPLILSASCSNKPGIVAAVSKAIFDMGGDIADLQQFDDHGTGQFFSRVVFSGATAPIGAQKARDLLAPVLAPFDMTWSLRARNERRRVLIMVSRFDHCLADLLYRWHMGELNMEIAGIVSNYPRDIYPNLAFGDIPFHHLPISKETKAEQEAKLLDIVKSGNVDLVVLARYMQILSEEMTEHLAGRCINIHHSFLPGFKGAKPYHQAHERGVKLIGATAHYVTSDLDEGPIIEQDIERVSHRDTAEELVRKGRDIERRVLARAVRAHLEDRVLMNGMRTIVFPE</sequence>
<dbReference type="AlphaFoldDB" id="A0A3R9ZYW0"/>
<dbReference type="Gene3D" id="3.30.70.260">
    <property type="match status" value="1"/>
</dbReference>
<evidence type="ECO:0000256" key="3">
    <source>
        <dbReference type="HAMAP-Rule" id="MF_01927"/>
    </source>
</evidence>
<dbReference type="GO" id="GO:0006189">
    <property type="term" value="P:'de novo' IMP biosynthetic process"/>
    <property type="evidence" value="ECO:0007669"/>
    <property type="project" value="UniProtKB-UniRule"/>
</dbReference>
<dbReference type="InterPro" id="IPR044074">
    <property type="entry name" value="PurU_ACT"/>
</dbReference>
<dbReference type="InterPro" id="IPR004810">
    <property type="entry name" value="PurU"/>
</dbReference>
<gene>
    <name evidence="3 6" type="primary">purU</name>
    <name evidence="6" type="ORF">EJC49_24160</name>
</gene>
<dbReference type="PIRSF" id="PIRSF036480">
    <property type="entry name" value="FormyFH4_hydr"/>
    <property type="match status" value="1"/>
</dbReference>
<feature type="domain" description="Formyl transferase N-terminal" evidence="5">
    <location>
        <begin position="92"/>
        <end position="269"/>
    </location>
</feature>
<keyword evidence="1 3" id="KW-0554">One-carbon metabolism</keyword>
<dbReference type="EC" id="3.5.1.10" evidence="3 4"/>
<dbReference type="Gene3D" id="3.40.50.170">
    <property type="entry name" value="Formyl transferase, N-terminal domain"/>
    <property type="match status" value="1"/>
</dbReference>
<comment type="catalytic activity">
    <reaction evidence="3">
        <text>(6R)-10-formyltetrahydrofolate + H2O = (6S)-5,6,7,8-tetrahydrofolate + formate + H(+)</text>
        <dbReference type="Rhea" id="RHEA:19833"/>
        <dbReference type="ChEBI" id="CHEBI:15377"/>
        <dbReference type="ChEBI" id="CHEBI:15378"/>
        <dbReference type="ChEBI" id="CHEBI:15740"/>
        <dbReference type="ChEBI" id="CHEBI:57453"/>
        <dbReference type="ChEBI" id="CHEBI:195366"/>
        <dbReference type="EC" id="3.5.1.10"/>
    </reaction>
</comment>
<dbReference type="HAMAP" id="MF_01927">
    <property type="entry name" value="PurU"/>
    <property type="match status" value="1"/>
</dbReference>
<dbReference type="SUPFAM" id="SSF55021">
    <property type="entry name" value="ACT-like"/>
    <property type="match status" value="1"/>
</dbReference>
<name>A0A3R9ZYW0_9HYPH</name>
<dbReference type="CDD" id="cd04875">
    <property type="entry name" value="ACT_F4HF-DF"/>
    <property type="match status" value="1"/>
</dbReference>
<dbReference type="PRINTS" id="PR01575">
    <property type="entry name" value="FFH4HYDRLASE"/>
</dbReference>
<proteinExistence type="inferred from homology"/>
<dbReference type="InterPro" id="IPR045865">
    <property type="entry name" value="ACT-like_dom_sf"/>
</dbReference>
<dbReference type="GO" id="GO:0008864">
    <property type="term" value="F:formyltetrahydrofolate deformylase activity"/>
    <property type="evidence" value="ECO:0007669"/>
    <property type="project" value="UniProtKB-UniRule"/>
</dbReference>
<dbReference type="CDD" id="cd08648">
    <property type="entry name" value="FMT_core_Formyl-FH4-Hydrolase_C"/>
    <property type="match status" value="1"/>
</dbReference>
<evidence type="ECO:0000313" key="7">
    <source>
        <dbReference type="Proteomes" id="UP000278398"/>
    </source>
</evidence>
<reference evidence="6 7" key="1">
    <citation type="submission" date="2018-12" db="EMBL/GenBank/DDBJ databases">
        <title>Mesorhizobium carbonis sp. nov., isolated from coal mine water.</title>
        <authorList>
            <person name="Xin W."/>
            <person name="Xu Z."/>
            <person name="Xiang F."/>
            <person name="Zhang J."/>
            <person name="Xi L."/>
            <person name="Liu J."/>
        </authorList>
    </citation>
    <scope>NUCLEOTIDE SEQUENCE [LARGE SCALE GENOMIC DNA]</scope>
    <source>
        <strain evidence="6 7">B2.3</strain>
    </source>
</reference>
<evidence type="ECO:0000256" key="1">
    <source>
        <dbReference type="ARBA" id="ARBA00022563"/>
    </source>
</evidence>
<keyword evidence="7" id="KW-1185">Reference proteome</keyword>
<keyword evidence="2 3" id="KW-0378">Hydrolase</keyword>
<organism evidence="6 7">
    <name type="scientific">Aquibium carbonis</name>
    <dbReference type="NCBI Taxonomy" id="2495581"/>
    <lineage>
        <taxon>Bacteria</taxon>
        <taxon>Pseudomonadati</taxon>
        <taxon>Pseudomonadota</taxon>
        <taxon>Alphaproteobacteria</taxon>
        <taxon>Hyphomicrobiales</taxon>
        <taxon>Phyllobacteriaceae</taxon>
        <taxon>Aquibium</taxon>
    </lineage>
</organism>
<evidence type="ECO:0000256" key="2">
    <source>
        <dbReference type="ARBA" id="ARBA00022801"/>
    </source>
</evidence>
<keyword evidence="3" id="KW-0658">Purine biosynthesis</keyword>
<evidence type="ECO:0000256" key="4">
    <source>
        <dbReference type="NCBIfam" id="TIGR00655"/>
    </source>
</evidence>
<comment type="caution">
    <text evidence="6">The sequence shown here is derived from an EMBL/GenBank/DDBJ whole genome shotgun (WGS) entry which is preliminary data.</text>
</comment>
<dbReference type="NCBIfam" id="TIGR00655">
    <property type="entry name" value="PurU"/>
    <property type="match status" value="1"/>
</dbReference>
<dbReference type="InterPro" id="IPR041729">
    <property type="entry name" value="Formyl-FH4-Hydrolase_C"/>
</dbReference>
<dbReference type="GO" id="GO:0006730">
    <property type="term" value="P:one-carbon metabolic process"/>
    <property type="evidence" value="ECO:0007669"/>
    <property type="project" value="UniProtKB-KW"/>
</dbReference>
<protein>
    <recommendedName>
        <fullName evidence="3 4">Formyltetrahydrofolate deformylase</fullName>
        <ecNumber evidence="3 4">3.5.1.10</ecNumber>
    </recommendedName>
    <alternativeName>
        <fullName evidence="3">Formyl-FH(4) hydrolase</fullName>
    </alternativeName>
</protein>
<dbReference type="PANTHER" id="PTHR42706:SF1">
    <property type="entry name" value="FORMYLTETRAHYDROFOLATE DEFORMYLASE 2, MITOCHONDRIAL"/>
    <property type="match status" value="1"/>
</dbReference>
<dbReference type="EMBL" id="RWKW01000131">
    <property type="protein sequence ID" value="RST81163.1"/>
    <property type="molecule type" value="Genomic_DNA"/>
</dbReference>
<dbReference type="SUPFAM" id="SSF53328">
    <property type="entry name" value="Formyltransferase"/>
    <property type="match status" value="1"/>
</dbReference>
<comment type="similarity">
    <text evidence="3">Belongs to the PurU family.</text>
</comment>
<dbReference type="Pfam" id="PF00551">
    <property type="entry name" value="Formyl_trans_N"/>
    <property type="match status" value="1"/>
</dbReference>
<dbReference type="InterPro" id="IPR002376">
    <property type="entry name" value="Formyl_transf_N"/>
</dbReference>
<dbReference type="InterPro" id="IPR036477">
    <property type="entry name" value="Formyl_transf_N_sf"/>
</dbReference>
<dbReference type="UniPathway" id="UPA00074">
    <property type="reaction ID" value="UER00170"/>
</dbReference>
<dbReference type="OrthoDB" id="9806170at2"/>
<dbReference type="PANTHER" id="PTHR42706">
    <property type="entry name" value="FORMYLTETRAHYDROFOLATE DEFORMYLASE"/>
    <property type="match status" value="1"/>
</dbReference>
<comment type="pathway">
    <text evidence="3">Purine metabolism; IMP biosynthesis via de novo pathway; formate from 10-formyl-5,6,7,8-tetrahydrofolate: step 1/1.</text>
</comment>
<comment type="function">
    <text evidence="3">Catalyzes the hydrolysis of 10-formyltetrahydrofolate (formyl-FH4) to formate and tetrahydrofolate (FH4).</text>
</comment>
<feature type="active site" evidence="3">
    <location>
        <position position="232"/>
    </location>
</feature>
<evidence type="ECO:0000259" key="5">
    <source>
        <dbReference type="Pfam" id="PF00551"/>
    </source>
</evidence>
<accession>A0A3R9ZYW0</accession>
<dbReference type="Proteomes" id="UP000278398">
    <property type="component" value="Unassembled WGS sequence"/>
</dbReference>
<evidence type="ECO:0000313" key="6">
    <source>
        <dbReference type="EMBL" id="RST81163.1"/>
    </source>
</evidence>